<dbReference type="Proteomes" id="UP001150062">
    <property type="component" value="Unassembled WGS sequence"/>
</dbReference>
<comment type="caution">
    <text evidence="3">The sequence shown here is derived from an EMBL/GenBank/DDBJ whole genome shotgun (WGS) entry which is preliminary data.</text>
</comment>
<feature type="compositionally biased region" description="Low complexity" evidence="2">
    <location>
        <begin position="295"/>
        <end position="313"/>
    </location>
</feature>
<evidence type="ECO:0000313" key="3">
    <source>
        <dbReference type="EMBL" id="KAJ6237514.1"/>
    </source>
</evidence>
<feature type="compositionally biased region" description="Basic residues" evidence="2">
    <location>
        <begin position="314"/>
        <end position="339"/>
    </location>
</feature>
<accession>A0ABQ8XZN5</accession>
<feature type="region of interest" description="Disordered" evidence="2">
    <location>
        <begin position="290"/>
        <end position="339"/>
    </location>
</feature>
<gene>
    <name evidence="3" type="ORF">M0813_27076</name>
</gene>
<reference evidence="3" key="1">
    <citation type="submission" date="2022-08" db="EMBL/GenBank/DDBJ databases">
        <title>Novel sulfate-reducing endosymbionts in the free-living metamonad Anaeramoeba.</title>
        <authorList>
            <person name="Jerlstrom-Hultqvist J."/>
            <person name="Cepicka I."/>
            <person name="Gallot-Lavallee L."/>
            <person name="Salas-Leiva D."/>
            <person name="Curtis B.A."/>
            <person name="Zahonova K."/>
            <person name="Pipaliya S."/>
            <person name="Dacks J."/>
            <person name="Roger A.J."/>
        </authorList>
    </citation>
    <scope>NUCLEOTIDE SEQUENCE</scope>
    <source>
        <strain evidence="3">Schooner1</strain>
    </source>
</reference>
<evidence type="ECO:0000313" key="4">
    <source>
        <dbReference type="Proteomes" id="UP001150062"/>
    </source>
</evidence>
<protein>
    <submittedName>
        <fullName evidence="3">Uncharacterized protein</fullName>
    </submittedName>
</protein>
<sequence>MNASFVQLQHYSFSNLPLSNCLNQIRKISKTKPQQKIEFQMTKKIKSCLQSLSNLDLIALQEPISNQCGSSGQKTLRRNQNKMIRQKSFATDFKRMKIKNLRTKKQESKCECGYDSKEEVLWLKIPTGIQIETVYSQTSTRGNGLDKDNDNDRCSLKTKKSMVNDLNISLSDLELEQKMIEDEDQQELLEIEKLLKEIQMSKEQAQIKLDEDLSQVLNSTVPNKVQKQKQKQKHEQENSRILYFFQSQVKIPTLDQFKKTREEYVRVVIGDESKDEIKYSPSQLKRIRRKRQKLQQEQEQNQNLNQNQKQLQQSKKKSIGKKKSRKTKHCWFKNKKKVY</sequence>
<organism evidence="3 4">
    <name type="scientific">Anaeramoeba flamelloides</name>
    <dbReference type="NCBI Taxonomy" id="1746091"/>
    <lineage>
        <taxon>Eukaryota</taxon>
        <taxon>Metamonada</taxon>
        <taxon>Anaeramoebidae</taxon>
        <taxon>Anaeramoeba</taxon>
    </lineage>
</organism>
<evidence type="ECO:0000256" key="2">
    <source>
        <dbReference type="SAM" id="MobiDB-lite"/>
    </source>
</evidence>
<feature type="coiled-coil region" evidence="1">
    <location>
        <begin position="163"/>
        <end position="211"/>
    </location>
</feature>
<keyword evidence="4" id="KW-1185">Reference proteome</keyword>
<dbReference type="EMBL" id="JAOAOG010000239">
    <property type="protein sequence ID" value="KAJ6237514.1"/>
    <property type="molecule type" value="Genomic_DNA"/>
</dbReference>
<name>A0ABQ8XZN5_9EUKA</name>
<proteinExistence type="predicted"/>
<keyword evidence="1" id="KW-0175">Coiled coil</keyword>
<evidence type="ECO:0000256" key="1">
    <source>
        <dbReference type="SAM" id="Coils"/>
    </source>
</evidence>